<keyword evidence="8" id="KW-1278">Translocase</keyword>
<evidence type="ECO:0000256" key="11">
    <source>
        <dbReference type="SAM" id="MobiDB-lite"/>
    </source>
</evidence>
<dbReference type="PROSITE" id="PS00154">
    <property type="entry name" value="ATPASE_E1_E2"/>
    <property type="match status" value="1"/>
</dbReference>
<feature type="transmembrane region" description="Helical" evidence="12">
    <location>
        <begin position="1218"/>
        <end position="1238"/>
    </location>
</feature>
<feature type="transmembrane region" description="Helical" evidence="12">
    <location>
        <begin position="484"/>
        <end position="508"/>
    </location>
</feature>
<dbReference type="Gene3D" id="3.40.50.1000">
    <property type="entry name" value="HAD superfamily/HAD-like"/>
    <property type="match status" value="1"/>
</dbReference>
<dbReference type="InterPro" id="IPR059000">
    <property type="entry name" value="ATPase_P-type_domA"/>
</dbReference>
<dbReference type="Gene3D" id="2.70.150.10">
    <property type="entry name" value="Calcium-transporting ATPase, cytoplasmic transduction domain A"/>
    <property type="match status" value="1"/>
</dbReference>
<evidence type="ECO:0000256" key="2">
    <source>
        <dbReference type="ARBA" id="ARBA00006024"/>
    </source>
</evidence>
<dbReference type="NCBIfam" id="TIGR00914">
    <property type="entry name" value="2A0601"/>
    <property type="match status" value="1"/>
</dbReference>
<evidence type="ECO:0000256" key="5">
    <source>
        <dbReference type="ARBA" id="ARBA00022475"/>
    </source>
</evidence>
<feature type="transmembrane region" description="Helical" evidence="12">
    <location>
        <begin position="369"/>
        <end position="388"/>
    </location>
</feature>
<dbReference type="GO" id="GO:0016887">
    <property type="term" value="F:ATP hydrolysis activity"/>
    <property type="evidence" value="ECO:0007669"/>
    <property type="project" value="InterPro"/>
</dbReference>
<dbReference type="GO" id="GO:0042910">
    <property type="term" value="F:xenobiotic transmembrane transporter activity"/>
    <property type="evidence" value="ECO:0007669"/>
    <property type="project" value="TreeGrafter"/>
</dbReference>
<dbReference type="Gene3D" id="3.30.70.1320">
    <property type="entry name" value="Multidrug efflux transporter AcrB pore domain like"/>
    <property type="match status" value="1"/>
</dbReference>
<dbReference type="PANTHER" id="PTHR32063:SF24">
    <property type="entry name" value="CATION EFFLUX SYSTEM (ACRB_ACRD_ACRF FAMILY)"/>
    <property type="match status" value="1"/>
</dbReference>
<dbReference type="SFLD" id="SFLDS00003">
    <property type="entry name" value="Haloacid_Dehalogenase"/>
    <property type="match status" value="1"/>
</dbReference>
<protein>
    <submittedName>
        <fullName evidence="14">Heavy metal efflux system protein</fullName>
    </submittedName>
</protein>
<feature type="transmembrane region" description="Helical" evidence="12">
    <location>
        <begin position="1020"/>
        <end position="1043"/>
    </location>
</feature>
<dbReference type="GO" id="GO:0015662">
    <property type="term" value="F:P-type ion transporter activity"/>
    <property type="evidence" value="ECO:0007669"/>
    <property type="project" value="UniProtKB-ARBA"/>
</dbReference>
<evidence type="ECO:0000256" key="9">
    <source>
        <dbReference type="ARBA" id="ARBA00022989"/>
    </source>
</evidence>
<evidence type="ECO:0000256" key="4">
    <source>
        <dbReference type="ARBA" id="ARBA00022448"/>
    </source>
</evidence>
<dbReference type="InterPro" id="IPR027463">
    <property type="entry name" value="AcrB_DN_DC_subdom"/>
</dbReference>
<feature type="transmembrane region" description="Helical" evidence="12">
    <location>
        <begin position="12"/>
        <end position="31"/>
    </location>
</feature>
<dbReference type="EMBL" id="OX458332">
    <property type="protein sequence ID" value="CAI8821014.1"/>
    <property type="molecule type" value="Genomic_DNA"/>
</dbReference>
<dbReference type="NCBIfam" id="TIGR01512">
    <property type="entry name" value="ATPase-IB2_Cd"/>
    <property type="match status" value="1"/>
</dbReference>
<comment type="similarity">
    <text evidence="2">Belongs to the cation transport ATPase (P-type) (TC 3.A.3) family. Type IB subfamily.</text>
</comment>
<dbReference type="InterPro" id="IPR004763">
    <property type="entry name" value="CusA-like"/>
</dbReference>
<accession>A0AA35Y0G7</accession>
<dbReference type="Pfam" id="PF00873">
    <property type="entry name" value="ACR_tran"/>
    <property type="match status" value="1"/>
</dbReference>
<dbReference type="GO" id="GO:0005886">
    <property type="term" value="C:plasma membrane"/>
    <property type="evidence" value="ECO:0007669"/>
    <property type="project" value="UniProtKB-SubCell"/>
</dbReference>
<evidence type="ECO:0000313" key="15">
    <source>
        <dbReference type="Proteomes" id="UP001158598"/>
    </source>
</evidence>
<comment type="similarity">
    <text evidence="3">Belongs to the resistance-nodulation-cell division (RND) (TC 2.A.6) family.</text>
</comment>
<dbReference type="InterPro" id="IPR023299">
    <property type="entry name" value="ATPase_P-typ_cyto_dom_N"/>
</dbReference>
<evidence type="ECO:0000256" key="6">
    <source>
        <dbReference type="ARBA" id="ARBA00022692"/>
    </source>
</evidence>
<evidence type="ECO:0000256" key="8">
    <source>
        <dbReference type="ARBA" id="ARBA00022967"/>
    </source>
</evidence>
<feature type="transmembrane region" description="Helical" evidence="12">
    <location>
        <begin position="891"/>
        <end position="910"/>
    </location>
</feature>
<dbReference type="PANTHER" id="PTHR32063">
    <property type="match status" value="1"/>
</dbReference>
<dbReference type="InterPro" id="IPR036412">
    <property type="entry name" value="HAD-like_sf"/>
</dbReference>
<dbReference type="SFLD" id="SFLDG00002">
    <property type="entry name" value="C1.7:_P-type_atpase_like"/>
    <property type="match status" value="1"/>
</dbReference>
<dbReference type="InterPro" id="IPR018303">
    <property type="entry name" value="ATPase_P-typ_P_site"/>
</dbReference>
<dbReference type="Gene3D" id="3.30.70.1440">
    <property type="entry name" value="Multidrug efflux transporter AcrB pore domain"/>
    <property type="match status" value="1"/>
</dbReference>
<dbReference type="Gene3D" id="3.30.70.1430">
    <property type="entry name" value="Multidrug efflux transporter AcrB pore domain"/>
    <property type="match status" value="2"/>
</dbReference>
<feature type="transmembrane region" description="Helical" evidence="12">
    <location>
        <begin position="1454"/>
        <end position="1479"/>
    </location>
</feature>
<feature type="transmembrane region" description="Helical" evidence="12">
    <location>
        <begin position="451"/>
        <end position="472"/>
    </location>
</feature>
<feature type="transmembrane region" description="Helical" evidence="12">
    <location>
        <begin position="1179"/>
        <end position="1198"/>
    </location>
</feature>
<gene>
    <name evidence="14" type="ORF">MCNOR_1946</name>
</gene>
<evidence type="ECO:0000256" key="3">
    <source>
        <dbReference type="ARBA" id="ARBA00010942"/>
    </source>
</evidence>
<keyword evidence="9 12" id="KW-1133">Transmembrane helix</keyword>
<dbReference type="SUPFAM" id="SSF55008">
    <property type="entry name" value="HMA, heavy metal-associated domain"/>
    <property type="match status" value="1"/>
</dbReference>
<feature type="compositionally biased region" description="Polar residues" evidence="11">
    <location>
        <begin position="1347"/>
        <end position="1356"/>
    </location>
</feature>
<keyword evidence="4" id="KW-0813">Transport</keyword>
<dbReference type="RefSeq" id="WP_425607731.1">
    <property type="nucleotide sequence ID" value="NZ_OX458332.1"/>
</dbReference>
<feature type="transmembrane region" description="Helical" evidence="12">
    <location>
        <begin position="942"/>
        <end position="967"/>
    </location>
</feature>
<dbReference type="FunFam" id="2.70.150.10:FF:000002">
    <property type="entry name" value="Copper-transporting ATPase 1, putative"/>
    <property type="match status" value="1"/>
</dbReference>
<dbReference type="PRINTS" id="PR00702">
    <property type="entry name" value="ACRIFLAVINRP"/>
</dbReference>
<dbReference type="Pfam" id="PF00122">
    <property type="entry name" value="E1-E2_ATPase"/>
    <property type="match status" value="1"/>
</dbReference>
<name>A0AA35Y0G7_METCP</name>
<dbReference type="InterPro" id="IPR044492">
    <property type="entry name" value="P_typ_ATPase_HD_dom"/>
</dbReference>
<dbReference type="SUPFAM" id="SSF81665">
    <property type="entry name" value="Calcium ATPase, transmembrane domain M"/>
    <property type="match status" value="1"/>
</dbReference>
<feature type="region of interest" description="Disordered" evidence="11">
    <location>
        <begin position="1052"/>
        <end position="1071"/>
    </location>
</feature>
<feature type="domain" description="P-type ATPase A" evidence="13">
    <location>
        <begin position="1303"/>
        <end position="1403"/>
    </location>
</feature>
<dbReference type="NCBIfam" id="TIGR01525">
    <property type="entry name" value="ATPase-IB_hvy"/>
    <property type="match status" value="1"/>
</dbReference>
<dbReference type="SUPFAM" id="SSF82693">
    <property type="entry name" value="Multidrug efflux transporter AcrB pore domain, PN1, PN2, PC1 and PC2 subdomains"/>
    <property type="match status" value="3"/>
</dbReference>
<feature type="transmembrane region" description="Helical" evidence="12">
    <location>
        <begin position="992"/>
        <end position="1014"/>
    </location>
</feature>
<feature type="transmembrane region" description="Helical" evidence="12">
    <location>
        <begin position="529"/>
        <end position="555"/>
    </location>
</feature>
<dbReference type="InterPro" id="IPR001757">
    <property type="entry name" value="P_typ_ATPase"/>
</dbReference>
<feature type="region of interest" description="Disordered" evidence="11">
    <location>
        <begin position="1343"/>
        <end position="1365"/>
    </location>
</feature>
<dbReference type="InterPro" id="IPR036163">
    <property type="entry name" value="HMA_dom_sf"/>
</dbReference>
<dbReference type="Pfam" id="PF00702">
    <property type="entry name" value="Hydrolase"/>
    <property type="match status" value="1"/>
</dbReference>
<comment type="subcellular location">
    <subcellularLocation>
        <location evidence="1">Cell membrane</location>
        <topology evidence="1">Multi-pass membrane protein</topology>
    </subcellularLocation>
</comment>
<feature type="transmembrane region" description="Helical" evidence="12">
    <location>
        <begin position="1787"/>
        <end position="1808"/>
    </location>
</feature>
<reference evidence="14" key="1">
    <citation type="submission" date="2023-03" db="EMBL/GenBank/DDBJ databases">
        <authorList>
            <person name="Pearce D."/>
        </authorList>
    </citation>
    <scope>NUCLEOTIDE SEQUENCE</scope>
    <source>
        <strain evidence="14">Mc</strain>
    </source>
</reference>
<keyword evidence="7" id="KW-0479">Metal-binding</keyword>
<evidence type="ECO:0000313" key="14">
    <source>
        <dbReference type="EMBL" id="CAI8821014.1"/>
    </source>
</evidence>
<sequence>MFERILQFSIERRGLVMLAALGLILLGVYNFQRLPIDAVPDITNVQVQINTTAPGYSPLETEQLVTFPVELAMLGAPRLKETRSLSRYGLSQVTVIFEDGTDIYFARQQINERIQQVRGELPPGVEPRMGPIATGLGEVFLWTLKAEPGARRPDGTPYDSTDLRTLQDWVIRPQLLTVPGVTEVNSIGGYKKQYHVTPDPQKLIAYGLSFRDVLRALAENNNNVGAGYIEHHGEQYLIRAPGRVYTLDEIRNIVVGTSQGVPIYIGDVAEVLLGQELRTGAATQDGRETVIGTAFMLMGANSRSVAQGVGEKLEQASRSLPEGVAAKPFYDRTALVDKTIATVRNNLVEGAALVIAVLFLLLGNLRAALITAAVIPLSMLFAVTGMVANEVSANLMSLGAIDFGIIVDGAVVIVENSVRHLAEAQSRLKRPLTPGERLKVVFESSEEARRAILFGQLIIMVVYLPIFALAGVEGKMFHPMALTVVMALLGAMILSVTFVPAAVALFLGGRVSEKENPLMAAARHAYLPALDFTLKNGAVVVTAAAVIVVLSALLATRLGTEFVPSLDEGDLALQVLRTPGTGLGQSVDMQDTLEKAVEKFPEVKTVAARIGTAEVATDPMPPNIADTYIMLKPKNEWPDPDRPKADLITALSERIAEIPGANYEFSQPIQLRFNELLSGVKADVAVKVFGDDMDVLLRVAQQIGAVLQRVPGATDVRVEQVTGLPVLTVQMKRQELGRYGLNVADVQEVIEVAMGGKTSGKIYEGDRRFDLVVRLPEHYRVDVEALRRLPILLPQSQGAPAGRLIPVEAPRPAYIPLSTVAELQISPGPNQITRENSKRRVVTTFNVRGRDLGSVVAEAESQIQAQVKIPPGYWIRWGGQFELLSEAAQRLSLVVPIALLLIFLFLYSTFGNLKDGLLVFTGVPFALTGGVLSLWLRGIPLSISAAVGFIALSGVAVLNGLVMITFINKLRGEGTPLAEAVRQGALIRLRPVLMTALVASLGFVPMALATGAGAEVQRPLATVVIGGILSSTALTLLVLPVLYRMFKTREAGGDGAPGSARPPEGGEPHEACCSEAALGREEPRPPEAGDSTSGRRFRIAGMDCAEEIATLKREIGPLAGGEDRLAFNLMDSSMTVSGMQVDDAAIVQAVARTGMRAVPWQADQRTAGEAGFWPRHGRAVLTTASGLFTLAGLLWQVFEAGGLAAALRAEGVGVTHEVPLPAQLLYGLGILTGVFYVLPKAWFALRRLRPDMNLLMTIAVIGAVGIGEWFEAATVSFLFALSLLLESWSLGRARRAIAALMDLTPPTARMKRPDGGEEELPPEQVPVGAWFVVKPGERIPLDGKVTGGTSEVNQAPITGESVPVPKEPGSEVYAGTINGNSALDVECTKPAGDTTLAHIIRLVAAAQSRRSPSEQWVDRFARIYTPAVMTLAVLVLAVPPLVFSGAWAEWLYRALVLLVIACPCALVISTPVSIVAALAASARHGVLVKGGLYVEAPARLQAVAFDKTGTLTEGRMKVVEVVPLSGHDERELLERVAALEARSDHPLARAIVAYAEERGVSIQPAEAVQILQGKGATGRFNGKNYWIGSHRYLEERGQETEEIHRELESLSQAGRTVVVVGNETHVCGFIALSDAVRPQAVETIHALRASGIQHLVMLTGDNAATAERIGRETGLDEVRAELLPADKVAAMEALVARYGQVAMVGDGVNDAPAMARASLGIAMGAMGSDAAIETADIALMADDLAKLPWLMRHSRRTLGVIRQNIGFSLLVKAAFVTLTFLGSASLWAAIAADMGASLLVIFNGLRLLRGKA</sequence>
<evidence type="ECO:0000256" key="12">
    <source>
        <dbReference type="SAM" id="Phobius"/>
    </source>
</evidence>
<evidence type="ECO:0000256" key="1">
    <source>
        <dbReference type="ARBA" id="ARBA00004651"/>
    </source>
</evidence>
<dbReference type="SUPFAM" id="SSF81653">
    <property type="entry name" value="Calcium ATPase, transduction domain A"/>
    <property type="match status" value="1"/>
</dbReference>
<dbReference type="InterPro" id="IPR023214">
    <property type="entry name" value="HAD_sf"/>
</dbReference>
<feature type="transmembrane region" description="Helical" evidence="12">
    <location>
        <begin position="1760"/>
        <end position="1781"/>
    </location>
</feature>
<dbReference type="Proteomes" id="UP001158598">
    <property type="component" value="Chromosome"/>
</dbReference>
<dbReference type="InterPro" id="IPR001036">
    <property type="entry name" value="Acrflvin-R"/>
</dbReference>
<dbReference type="GO" id="GO:0005524">
    <property type="term" value="F:ATP binding"/>
    <property type="evidence" value="ECO:0007669"/>
    <property type="project" value="InterPro"/>
</dbReference>
<evidence type="ECO:0000256" key="10">
    <source>
        <dbReference type="ARBA" id="ARBA00023136"/>
    </source>
</evidence>
<dbReference type="SUPFAM" id="SSF82714">
    <property type="entry name" value="Multidrug efflux transporter AcrB TolC docking domain, DN and DC subdomains"/>
    <property type="match status" value="2"/>
</dbReference>
<feature type="transmembrane region" description="Helical" evidence="12">
    <location>
        <begin position="1423"/>
        <end position="1448"/>
    </location>
</feature>
<dbReference type="SUPFAM" id="SSF82866">
    <property type="entry name" value="Multidrug efflux transporter AcrB transmembrane domain"/>
    <property type="match status" value="2"/>
</dbReference>
<organism evidence="14 15">
    <name type="scientific">Methylococcus capsulatus</name>
    <dbReference type="NCBI Taxonomy" id="414"/>
    <lineage>
        <taxon>Bacteria</taxon>
        <taxon>Pseudomonadati</taxon>
        <taxon>Pseudomonadota</taxon>
        <taxon>Gammaproteobacteria</taxon>
        <taxon>Methylococcales</taxon>
        <taxon>Methylococcaceae</taxon>
        <taxon>Methylococcus</taxon>
    </lineage>
</organism>
<dbReference type="SUPFAM" id="SSF56784">
    <property type="entry name" value="HAD-like"/>
    <property type="match status" value="1"/>
</dbReference>
<dbReference type="InterPro" id="IPR027256">
    <property type="entry name" value="P-typ_ATPase_IB"/>
</dbReference>
<feature type="transmembrane region" description="Helical" evidence="12">
    <location>
        <begin position="917"/>
        <end position="936"/>
    </location>
</feature>
<dbReference type="SFLD" id="SFLDF00027">
    <property type="entry name" value="p-type_atpase"/>
    <property type="match status" value="1"/>
</dbReference>
<keyword evidence="5" id="KW-1003">Cell membrane</keyword>
<dbReference type="GO" id="GO:0019829">
    <property type="term" value="F:ATPase-coupled monoatomic cation transmembrane transporter activity"/>
    <property type="evidence" value="ECO:0007669"/>
    <property type="project" value="InterPro"/>
</dbReference>
<dbReference type="Gene3D" id="1.20.1640.10">
    <property type="entry name" value="Multidrug efflux transporter AcrB transmembrane domain"/>
    <property type="match status" value="2"/>
</dbReference>
<evidence type="ECO:0000256" key="7">
    <source>
        <dbReference type="ARBA" id="ARBA00022723"/>
    </source>
</evidence>
<dbReference type="InterPro" id="IPR023298">
    <property type="entry name" value="ATPase_P-typ_TM_dom_sf"/>
</dbReference>
<keyword evidence="10 12" id="KW-0472">Membrane</keyword>
<dbReference type="GO" id="GO:0030001">
    <property type="term" value="P:metal ion transport"/>
    <property type="evidence" value="ECO:0007669"/>
    <property type="project" value="UniProtKB-ARBA"/>
</dbReference>
<keyword evidence="6 12" id="KW-0812">Transmembrane</keyword>
<proteinExistence type="inferred from homology"/>
<dbReference type="InterPro" id="IPR008250">
    <property type="entry name" value="ATPase_P-typ_transduc_dom_A_sf"/>
</dbReference>
<dbReference type="NCBIfam" id="TIGR01494">
    <property type="entry name" value="ATPase_P-type"/>
    <property type="match status" value="1"/>
</dbReference>
<dbReference type="GO" id="GO:0046872">
    <property type="term" value="F:metal ion binding"/>
    <property type="evidence" value="ECO:0007669"/>
    <property type="project" value="UniProtKB-KW"/>
</dbReference>
<dbReference type="Gene3D" id="3.40.1110.10">
    <property type="entry name" value="Calcium-transporting ATPase, cytoplasmic domain N"/>
    <property type="match status" value="1"/>
</dbReference>
<dbReference type="Gene3D" id="3.30.2090.10">
    <property type="entry name" value="Multidrug efflux transporter AcrB TolC docking domain, DN and DC subdomains"/>
    <property type="match status" value="2"/>
</dbReference>
<evidence type="ECO:0000259" key="13">
    <source>
        <dbReference type="Pfam" id="PF00122"/>
    </source>
</evidence>